<dbReference type="NCBIfam" id="TIGR04514">
    <property type="entry name" value="GWxTD_dom"/>
    <property type="match status" value="1"/>
</dbReference>
<proteinExistence type="predicted"/>
<sequence length="280" mass="33434">MSDILIAQNIVYDTIDTYLRKGALRVVPHPSHVFNERYSKLYVYYELYGITPDSGRLEVRYIVTDTAGVMISQITRFIDKQFESQAMNIGFDIQDFETGTYVLTVEVKSENNTFITQKQALFEIRRAVRKEVSYKNMPYYDQIEYFLSPKEYRMFQNLSEEGKKHYLDKFWRENDYFGIVQRFEEADMKYSQGAVTGHKTERGRIYVKYGKPDEITAYTIQYEESRPYEHWQYYNGDEFIFVDIHGTNEYVLVWTNVSDEVSQPTLYKYLPQDIQEAIRY</sequence>
<comment type="caution">
    <text evidence="1">The sequence shown here is derived from an EMBL/GenBank/DDBJ whole genome shotgun (WGS) entry which is preliminary data.</text>
</comment>
<reference evidence="1 2" key="1">
    <citation type="journal article" date="2015" name="Microbiome">
        <title>Genomic resolution of linkages in carbon, nitrogen, and sulfur cycling among widespread estuary sediment bacteria.</title>
        <authorList>
            <person name="Baker B.J."/>
            <person name="Lazar C.S."/>
            <person name="Teske A.P."/>
            <person name="Dick G.J."/>
        </authorList>
    </citation>
    <scope>NUCLEOTIDE SEQUENCE [LARGE SCALE GENOMIC DNA]</scope>
    <source>
        <strain evidence="1">SM23_60</strain>
    </source>
</reference>
<evidence type="ECO:0000313" key="2">
    <source>
        <dbReference type="Proteomes" id="UP000051096"/>
    </source>
</evidence>
<gene>
    <name evidence="1" type="ORF">AMJ87_11895</name>
</gene>
<evidence type="ECO:0008006" key="3">
    <source>
        <dbReference type="Google" id="ProtNLM"/>
    </source>
</evidence>
<accession>A0A0S8G9G5</accession>
<dbReference type="InterPro" id="IPR030959">
    <property type="entry name" value="GWxTD_dom"/>
</dbReference>
<protein>
    <recommendedName>
        <fullName evidence="3">GWxTD domain-containing protein</fullName>
    </recommendedName>
</protein>
<dbReference type="EMBL" id="LJUO01000167">
    <property type="protein sequence ID" value="KPK68445.1"/>
    <property type="molecule type" value="Genomic_DNA"/>
</dbReference>
<evidence type="ECO:0000313" key="1">
    <source>
        <dbReference type="EMBL" id="KPK68445.1"/>
    </source>
</evidence>
<name>A0A0S8G9G5_UNCW3</name>
<dbReference type="Proteomes" id="UP000051096">
    <property type="component" value="Unassembled WGS sequence"/>
</dbReference>
<organism evidence="1 2">
    <name type="scientific">candidate division WOR_3 bacterium SM23_60</name>
    <dbReference type="NCBI Taxonomy" id="1703780"/>
    <lineage>
        <taxon>Bacteria</taxon>
        <taxon>Bacteria division WOR-3</taxon>
    </lineage>
</organism>
<dbReference type="AlphaFoldDB" id="A0A0S8G9G5"/>